<keyword evidence="2" id="KW-0732">Signal</keyword>
<name>A0A6L8LLY8_9RHOB</name>
<evidence type="ECO:0000313" key="3">
    <source>
        <dbReference type="EMBL" id="MYM57047.1"/>
    </source>
</evidence>
<evidence type="ECO:0000313" key="4">
    <source>
        <dbReference type="Proteomes" id="UP000479043"/>
    </source>
</evidence>
<proteinExistence type="predicted"/>
<comment type="caution">
    <text evidence="3">The sequence shown here is derived from an EMBL/GenBank/DDBJ whole genome shotgun (WGS) entry which is preliminary data.</text>
</comment>
<keyword evidence="1" id="KW-0812">Transmembrane</keyword>
<sequence>MIRALILFLLSLIPLKAAAQEEIVLGLSQSEVAITARFDGSDMLIFGAVKRETPIPEQPLEVIIAIEGPSGPITVRRKDRRFGIWVNAAEIEVASAPAFYAVASSGPLEQVLDRIENERYGITVDRAIQAVIQTVEYGNTQDFTEALIRIQQENGSYQRLENAVAVDQQTLFRTSIALPSNLTEGGYKARIFLTRGGSVVSMFETVIDVRKVGLERFLYNMAQEQATLYGLLSILIAVVAGWGASAVFRLIRNG</sequence>
<evidence type="ECO:0000256" key="1">
    <source>
        <dbReference type="SAM" id="Phobius"/>
    </source>
</evidence>
<feature type="signal peptide" evidence="2">
    <location>
        <begin position="1"/>
        <end position="19"/>
    </location>
</feature>
<protein>
    <recommendedName>
        <fullName evidence="5">Transmembrane protein (Alph_Pro_TM)</fullName>
    </recommendedName>
</protein>
<keyword evidence="1" id="KW-0472">Membrane</keyword>
<dbReference type="Pfam" id="PF09608">
    <property type="entry name" value="Alph_Pro_TM"/>
    <property type="match status" value="1"/>
</dbReference>
<dbReference type="AlphaFoldDB" id="A0A6L8LLY8"/>
<dbReference type="EMBL" id="WWEN01000009">
    <property type="protein sequence ID" value="MYM57047.1"/>
    <property type="molecule type" value="Genomic_DNA"/>
</dbReference>
<accession>A0A6L8LLY8</accession>
<keyword evidence="1" id="KW-1133">Transmembrane helix</keyword>
<evidence type="ECO:0000256" key="2">
    <source>
        <dbReference type="SAM" id="SignalP"/>
    </source>
</evidence>
<dbReference type="InterPro" id="IPR019088">
    <property type="entry name" value="CHP02186-rel_TM"/>
</dbReference>
<dbReference type="RefSeq" id="WP_160974958.1">
    <property type="nucleotide sequence ID" value="NZ_WWEN01000009.1"/>
</dbReference>
<dbReference type="Proteomes" id="UP000479043">
    <property type="component" value="Unassembled WGS sequence"/>
</dbReference>
<organism evidence="3 4">
    <name type="scientific">Thalassovita mangrovi</name>
    <dbReference type="NCBI Taxonomy" id="2692236"/>
    <lineage>
        <taxon>Bacteria</taxon>
        <taxon>Pseudomonadati</taxon>
        <taxon>Pseudomonadota</taxon>
        <taxon>Alphaproteobacteria</taxon>
        <taxon>Rhodobacterales</taxon>
        <taxon>Roseobacteraceae</taxon>
        <taxon>Thalassovita</taxon>
    </lineage>
</organism>
<gene>
    <name evidence="3" type="ORF">GR167_17150</name>
</gene>
<feature type="transmembrane region" description="Helical" evidence="1">
    <location>
        <begin position="228"/>
        <end position="251"/>
    </location>
</feature>
<reference evidence="3 4" key="1">
    <citation type="submission" date="2020-01" db="EMBL/GenBank/DDBJ databases">
        <authorList>
            <person name="Chen S."/>
        </authorList>
    </citation>
    <scope>NUCLEOTIDE SEQUENCE [LARGE SCALE GENOMIC DNA]</scope>
    <source>
        <strain evidence="3 4">GS-10</strain>
    </source>
</reference>
<keyword evidence="4" id="KW-1185">Reference proteome</keyword>
<feature type="chain" id="PRO_5026844166" description="Transmembrane protein (Alph_Pro_TM)" evidence="2">
    <location>
        <begin position="20"/>
        <end position="254"/>
    </location>
</feature>
<evidence type="ECO:0008006" key="5">
    <source>
        <dbReference type="Google" id="ProtNLM"/>
    </source>
</evidence>